<accession>A0AAV1V4M4</accession>
<proteinExistence type="predicted"/>
<dbReference type="Proteomes" id="UP001162060">
    <property type="component" value="Unassembled WGS sequence"/>
</dbReference>
<feature type="region of interest" description="Disordered" evidence="1">
    <location>
        <begin position="22"/>
        <end position="46"/>
    </location>
</feature>
<gene>
    <name evidence="2" type="ORF">PM001_LOCUS25838</name>
</gene>
<dbReference type="EMBL" id="CAKLBY020000259">
    <property type="protein sequence ID" value="CAK7940688.1"/>
    <property type="molecule type" value="Genomic_DNA"/>
</dbReference>
<comment type="caution">
    <text evidence="2">The sequence shown here is derived from an EMBL/GenBank/DDBJ whole genome shotgun (WGS) entry which is preliminary data.</text>
</comment>
<reference evidence="2" key="1">
    <citation type="submission" date="2024-01" db="EMBL/GenBank/DDBJ databases">
        <authorList>
            <person name="Webb A."/>
        </authorList>
    </citation>
    <scope>NUCLEOTIDE SEQUENCE</scope>
    <source>
        <strain evidence="2">Pm1</strain>
    </source>
</reference>
<protein>
    <submittedName>
        <fullName evidence="2">Uncharacterized protein</fullName>
    </submittedName>
</protein>
<evidence type="ECO:0000313" key="3">
    <source>
        <dbReference type="Proteomes" id="UP001162060"/>
    </source>
</evidence>
<name>A0AAV1V4M4_9STRA</name>
<dbReference type="AlphaFoldDB" id="A0AAV1V4M4"/>
<evidence type="ECO:0000313" key="2">
    <source>
        <dbReference type="EMBL" id="CAK7940688.1"/>
    </source>
</evidence>
<organism evidence="2 3">
    <name type="scientific">Peronospora matthiolae</name>
    <dbReference type="NCBI Taxonomy" id="2874970"/>
    <lineage>
        <taxon>Eukaryota</taxon>
        <taxon>Sar</taxon>
        <taxon>Stramenopiles</taxon>
        <taxon>Oomycota</taxon>
        <taxon>Peronosporomycetes</taxon>
        <taxon>Peronosporales</taxon>
        <taxon>Peronosporaceae</taxon>
        <taxon>Peronospora</taxon>
    </lineage>
</organism>
<evidence type="ECO:0000256" key="1">
    <source>
        <dbReference type="SAM" id="MobiDB-lite"/>
    </source>
</evidence>
<sequence>MEQQAAIFARLEEIERERLKLPAPTGTAFGPGRAESRAPVPTTIAT</sequence>